<proteinExistence type="predicted"/>
<dbReference type="RefSeq" id="WP_015650942.1">
    <property type="nucleotide sequence ID" value="NC_020506.1"/>
</dbReference>
<sequence>MENLGKKALTTALVLSLGAALSACTLEAREPQPPVPLGEVNYLQILVPKDDPEGLVLGNLYETALDDRGRATSIQITDGGLDAQLNDLRAGSTDLVIGCSGNILEFYNPDLAAQLKYEYAQQSSVDKNSGEWREKVYDALQGSLPTSLAATDPSNAVGCAESTELPQNIVPIYRKPNLPRQDRDVLNIVSGAISTEELQTLVKDSSNDLSMSETALEFLRSKGF</sequence>
<dbReference type="AlphaFoldDB" id="M1UKN3"/>
<gene>
    <name evidence="2" type="ORF">H924_05315</name>
</gene>
<dbReference type="PROSITE" id="PS51257">
    <property type="entry name" value="PROKAR_LIPOPROTEIN"/>
    <property type="match status" value="1"/>
</dbReference>
<feature type="chain" id="PRO_5004017618" description="ABC-type glycine betaine transport system substrate-binding domain-containing protein" evidence="1">
    <location>
        <begin position="29"/>
        <end position="224"/>
    </location>
</feature>
<dbReference type="HOGENOM" id="CLU_084708_0_0_11"/>
<evidence type="ECO:0000313" key="3">
    <source>
        <dbReference type="Proteomes" id="UP000011760"/>
    </source>
</evidence>
<accession>M1UKN3</accession>
<dbReference type="STRING" id="1121353.H924_05315"/>
<dbReference type="Proteomes" id="UP000011760">
    <property type="component" value="Chromosome"/>
</dbReference>
<keyword evidence="1" id="KW-0732">Signal</keyword>
<name>M1UKN3_9CORY</name>
<reference evidence="2 3" key="1">
    <citation type="submission" date="2013-02" db="EMBL/GenBank/DDBJ databases">
        <title>The complete genome sequence of Corynebacterium callunae DSM 20147.</title>
        <authorList>
            <person name="Ruckert C."/>
            <person name="Albersmeier A."/>
            <person name="Kalinowski J."/>
        </authorList>
    </citation>
    <scope>NUCLEOTIDE SEQUENCE [LARGE SCALE GENOMIC DNA]</scope>
    <source>
        <strain evidence="2 3">DSM 20147</strain>
    </source>
</reference>
<dbReference type="KEGG" id="ccn:H924_05315"/>
<organism evidence="2 3">
    <name type="scientific">Corynebacterium callunae DSM 20147</name>
    <dbReference type="NCBI Taxonomy" id="1121353"/>
    <lineage>
        <taxon>Bacteria</taxon>
        <taxon>Bacillati</taxon>
        <taxon>Actinomycetota</taxon>
        <taxon>Actinomycetes</taxon>
        <taxon>Mycobacteriales</taxon>
        <taxon>Corynebacteriaceae</taxon>
        <taxon>Corynebacterium</taxon>
    </lineage>
</organism>
<protein>
    <recommendedName>
        <fullName evidence="4">ABC-type glycine betaine transport system substrate-binding domain-containing protein</fullName>
    </recommendedName>
</protein>
<feature type="signal peptide" evidence="1">
    <location>
        <begin position="1"/>
        <end position="28"/>
    </location>
</feature>
<dbReference type="eggNOG" id="ENOG5030TK4">
    <property type="taxonomic scope" value="Bacteria"/>
</dbReference>
<dbReference type="Gene3D" id="3.40.190.10">
    <property type="entry name" value="Periplasmic binding protein-like II"/>
    <property type="match status" value="1"/>
</dbReference>
<dbReference type="OrthoDB" id="4423830at2"/>
<evidence type="ECO:0000313" key="2">
    <source>
        <dbReference type="EMBL" id="AGG66509.1"/>
    </source>
</evidence>
<evidence type="ECO:0008006" key="4">
    <source>
        <dbReference type="Google" id="ProtNLM"/>
    </source>
</evidence>
<dbReference type="EMBL" id="CP004354">
    <property type="protein sequence ID" value="AGG66509.1"/>
    <property type="molecule type" value="Genomic_DNA"/>
</dbReference>
<evidence type="ECO:0000256" key="1">
    <source>
        <dbReference type="SAM" id="SignalP"/>
    </source>
</evidence>
<keyword evidence="3" id="KW-1185">Reference proteome</keyword>
<dbReference type="PATRIC" id="fig|1121353.3.peg.1088"/>